<name>A0ABP7QDV4_9SPHI</name>
<dbReference type="Pfam" id="PF05569">
    <property type="entry name" value="Peptidase_M56"/>
    <property type="match status" value="1"/>
</dbReference>
<keyword evidence="1" id="KW-0812">Transmembrane</keyword>
<feature type="domain" description="Peptidase M56" evidence="2">
    <location>
        <begin position="152"/>
        <end position="264"/>
    </location>
</feature>
<dbReference type="InterPro" id="IPR052173">
    <property type="entry name" value="Beta-lactam_resp_regulator"/>
</dbReference>
<dbReference type="PANTHER" id="PTHR34978">
    <property type="entry name" value="POSSIBLE SENSOR-TRANSDUCER PROTEIN BLAR"/>
    <property type="match status" value="1"/>
</dbReference>
<evidence type="ECO:0000313" key="4">
    <source>
        <dbReference type="Proteomes" id="UP001500742"/>
    </source>
</evidence>
<keyword evidence="1" id="KW-1133">Transmembrane helix</keyword>
<dbReference type="EMBL" id="BAAAZC010000025">
    <property type="protein sequence ID" value="GAA3980863.1"/>
    <property type="molecule type" value="Genomic_DNA"/>
</dbReference>
<proteinExistence type="predicted"/>
<dbReference type="InterPro" id="IPR008756">
    <property type="entry name" value="Peptidase_M56"/>
</dbReference>
<dbReference type="PANTHER" id="PTHR34978:SF3">
    <property type="entry name" value="SLR0241 PROTEIN"/>
    <property type="match status" value="1"/>
</dbReference>
<keyword evidence="1" id="KW-0472">Membrane</keyword>
<dbReference type="RefSeq" id="WP_259088394.1">
    <property type="nucleotide sequence ID" value="NZ_BAAAZC010000025.1"/>
</dbReference>
<evidence type="ECO:0000259" key="2">
    <source>
        <dbReference type="Pfam" id="PF05569"/>
    </source>
</evidence>
<reference evidence="4" key="1">
    <citation type="journal article" date="2019" name="Int. J. Syst. Evol. Microbiol.">
        <title>The Global Catalogue of Microorganisms (GCM) 10K type strain sequencing project: providing services to taxonomists for standard genome sequencing and annotation.</title>
        <authorList>
            <consortium name="The Broad Institute Genomics Platform"/>
            <consortium name="The Broad Institute Genome Sequencing Center for Infectious Disease"/>
            <person name="Wu L."/>
            <person name="Ma J."/>
        </authorList>
    </citation>
    <scope>NUCLEOTIDE SEQUENCE [LARGE SCALE GENOMIC DNA]</scope>
    <source>
        <strain evidence="4">JCM 16601</strain>
    </source>
</reference>
<protein>
    <recommendedName>
        <fullName evidence="2">Peptidase M56 domain-containing protein</fullName>
    </recommendedName>
</protein>
<sequence length="554" mass="63437">METISYVLQVSACTGIFYLFYHLFLRKLTFFNINRWYLMVTLLLSFVIPAIKIQVDEQPRYITAAKQIAYIDKLQGVAQPQFTYRQTDGFIDEPPVNWAKVAELFYIIVVLALGTHLLISVSLFFVRLKGKPKSKLDGVTILGSHPELRNGSFFNYIFLNDDGISPQELKYIIAHELLHVRSFHSADRVIAKIAQVILWFNPFVYLYASAIEANHEFGVDNGMAHVTDKKMYANLLLHLSVTGQGMLLLNGFSKVPLAKRITMLFNKPSNNMKKFAYLLIAPIVLISCLVFATSLKITIKKQSPTTAFDEPVEKYRQKVKRDKAFDLAMAEQKAYMKSDEYKDKSKLIKQVMENDNVVKIVKVTKDEKTGILRNYTIAYNNNNYDLWINYADKGELDGKLNVGDEVTMKMSTGTISKNTPVSFSPAYIIKNNVKIFEEKSVTTVDKSPFLYETNKVRFTYGKIIDVKRNAAGKCTGIVVEGNNDYKFNITFKPNAPDLTVLKEGYHLMLRFVHEVKTGEKTYDINDWVAIGNSQDTYAYRNPDWFLKFYEPVKS</sequence>
<keyword evidence="4" id="KW-1185">Reference proteome</keyword>
<feature type="transmembrane region" description="Helical" evidence="1">
    <location>
        <begin position="104"/>
        <end position="126"/>
    </location>
</feature>
<dbReference type="Proteomes" id="UP001500742">
    <property type="component" value="Unassembled WGS sequence"/>
</dbReference>
<feature type="transmembrane region" description="Helical" evidence="1">
    <location>
        <begin position="274"/>
        <end position="295"/>
    </location>
</feature>
<feature type="transmembrane region" description="Helical" evidence="1">
    <location>
        <begin position="231"/>
        <end position="253"/>
    </location>
</feature>
<evidence type="ECO:0000256" key="1">
    <source>
        <dbReference type="SAM" id="Phobius"/>
    </source>
</evidence>
<comment type="caution">
    <text evidence="3">The sequence shown here is derived from an EMBL/GenBank/DDBJ whole genome shotgun (WGS) entry which is preliminary data.</text>
</comment>
<accession>A0ABP7QDV4</accession>
<feature type="transmembrane region" description="Helical" evidence="1">
    <location>
        <begin position="189"/>
        <end position="211"/>
    </location>
</feature>
<evidence type="ECO:0000313" key="3">
    <source>
        <dbReference type="EMBL" id="GAA3980863.1"/>
    </source>
</evidence>
<feature type="transmembrane region" description="Helical" evidence="1">
    <location>
        <begin position="36"/>
        <end position="55"/>
    </location>
</feature>
<feature type="transmembrane region" description="Helical" evidence="1">
    <location>
        <begin position="6"/>
        <end position="24"/>
    </location>
</feature>
<gene>
    <name evidence="3" type="ORF">GCM10022210_35210</name>
</gene>
<organism evidence="3 4">
    <name type="scientific">Mucilaginibacter dorajii</name>
    <dbReference type="NCBI Taxonomy" id="692994"/>
    <lineage>
        <taxon>Bacteria</taxon>
        <taxon>Pseudomonadati</taxon>
        <taxon>Bacteroidota</taxon>
        <taxon>Sphingobacteriia</taxon>
        <taxon>Sphingobacteriales</taxon>
        <taxon>Sphingobacteriaceae</taxon>
        <taxon>Mucilaginibacter</taxon>
    </lineage>
</organism>
<dbReference type="CDD" id="cd07341">
    <property type="entry name" value="M56_BlaR1_MecR1_like"/>
    <property type="match status" value="1"/>
</dbReference>